<evidence type="ECO:0000313" key="1">
    <source>
        <dbReference type="EMBL" id="GKH82247.1"/>
    </source>
</evidence>
<comment type="caution">
    <text evidence="8">The sequence shown here is derived from an EMBL/GenBank/DDBJ whole genome shotgun (WGS) entry which is preliminary data.</text>
</comment>
<reference evidence="10 11" key="1">
    <citation type="journal article" date="2019" name="Nat. Med.">
        <title>A library of human gut bacterial isolates paired with longitudinal multiomics data enables mechanistic microbiome research.</title>
        <authorList>
            <person name="Poyet M."/>
            <person name="Groussin M."/>
            <person name="Gibbons S.M."/>
            <person name="Avila-Pacheco J."/>
            <person name="Jiang X."/>
            <person name="Kearney S.M."/>
            <person name="Perrotta A.R."/>
            <person name="Berdy B."/>
            <person name="Zhao S."/>
            <person name="Lieberman T.D."/>
            <person name="Swanson P.K."/>
            <person name="Smith M."/>
            <person name="Roesemann S."/>
            <person name="Alexander J.E."/>
            <person name="Rich S.A."/>
            <person name="Livny J."/>
            <person name="Vlamakis H."/>
            <person name="Clish C."/>
            <person name="Bullock K."/>
            <person name="Deik A."/>
            <person name="Scott J."/>
            <person name="Pierce K.A."/>
            <person name="Xavier R.J."/>
            <person name="Alm E.J."/>
        </authorList>
    </citation>
    <scope>NUCLEOTIDE SEQUENCE [LARGE SCALE GENOMIC DNA]</scope>
    <source>
        <strain evidence="5 12">BIOML-A1</strain>
        <strain evidence="2 13">BIOML-A25</strain>
        <strain evidence="6 11">BIOML-A4</strain>
        <strain evidence="3 10">BIOML-A5</strain>
        <strain evidence="4">BIOML-A8</strain>
    </source>
</reference>
<evidence type="ECO:0000313" key="4">
    <source>
        <dbReference type="EMBL" id="KAA5388214.1"/>
    </source>
</evidence>
<protein>
    <submittedName>
        <fullName evidence="2">Nucleotidyltransferase family protein</fullName>
    </submittedName>
</protein>
<dbReference type="EMBL" id="VVZA01000001">
    <property type="protein sequence ID" value="KAA5408039.1"/>
    <property type="molecule type" value="Genomic_DNA"/>
</dbReference>
<evidence type="ECO:0000313" key="6">
    <source>
        <dbReference type="EMBL" id="KAA5408039.1"/>
    </source>
</evidence>
<evidence type="ECO:0000313" key="9">
    <source>
        <dbReference type="Proteomes" id="UP000294527"/>
    </source>
</evidence>
<evidence type="ECO:0000313" key="2">
    <source>
        <dbReference type="EMBL" id="KAA5325111.1"/>
    </source>
</evidence>
<dbReference type="EMBL" id="VVZV01000001">
    <property type="protein sequence ID" value="KAA5325111.1"/>
    <property type="molecule type" value="Genomic_DNA"/>
</dbReference>
<dbReference type="AlphaFoldDB" id="A0A076IQL1"/>
<dbReference type="GO" id="GO:0016740">
    <property type="term" value="F:transferase activity"/>
    <property type="evidence" value="ECO:0007669"/>
    <property type="project" value="UniProtKB-KW"/>
</dbReference>
<proteinExistence type="predicted"/>
<evidence type="ECO:0000313" key="5">
    <source>
        <dbReference type="EMBL" id="KAA5400194.1"/>
    </source>
</evidence>
<evidence type="ECO:0000313" key="10">
    <source>
        <dbReference type="Proteomes" id="UP000347681"/>
    </source>
</evidence>
<dbReference type="KEGG" id="bdo:EL88_06690"/>
<evidence type="ECO:0000313" key="7">
    <source>
        <dbReference type="EMBL" id="MBV3123413.1"/>
    </source>
</evidence>
<dbReference type="Proteomes" id="UP000441162">
    <property type="component" value="Unassembled WGS sequence"/>
</dbReference>
<evidence type="ECO:0000313" key="8">
    <source>
        <dbReference type="EMBL" id="TDA76335.1"/>
    </source>
</evidence>
<name>A0A076IQL1_9BACT</name>
<dbReference type="RefSeq" id="WP_007845025.1">
    <property type="nucleotide sequence ID" value="NZ_BAABYF010000001.1"/>
</dbReference>
<dbReference type="Proteomes" id="UP000777173">
    <property type="component" value="Unassembled WGS sequence"/>
</dbReference>
<dbReference type="EMBL" id="BQOB01000001">
    <property type="protein sequence ID" value="GKH82247.1"/>
    <property type="molecule type" value="Genomic_DNA"/>
</dbReference>
<gene>
    <name evidence="1" type="ORF">CE91St7_31310</name>
    <name evidence="8" type="ORF">E1I98_08185</name>
    <name evidence="4" type="ORF">F2Y44_00370</name>
    <name evidence="6" type="ORF">F2Y51_01185</name>
    <name evidence="5" type="ORF">F2Y58_02315</name>
    <name evidence="3" type="ORF">F2Y61_05295</name>
    <name evidence="2" type="ORF">F2Z07_01790</name>
    <name evidence="7" type="ORF">KSU80_09495</name>
</gene>
<reference evidence="7" key="3">
    <citation type="submission" date="2021-06" db="EMBL/GenBank/DDBJ databases">
        <title>Collection of gut derived symbiotic bacterial strains cultured from healthy donors.</title>
        <authorList>
            <person name="Lin H."/>
            <person name="Littmann E."/>
            <person name="Pamer E.G."/>
        </authorList>
    </citation>
    <scope>NUCLEOTIDE SEQUENCE</scope>
    <source>
        <strain evidence="7">MSK.5.10</strain>
    </source>
</reference>
<dbReference type="Proteomes" id="UP000481616">
    <property type="component" value="Unassembled WGS sequence"/>
</dbReference>
<sequence length="360" mass="41810">MISAPLQKAFMLLLRQGLWDRQEDCSALFPLDEKEWNEIHSMARKQTVQGIIYDGIRLLPTEAVPPRKVLLGWMVEVDTLERVNRQHRETIKALQQIYVQSPSIPFLLLKGIGTADFYPHPEHRIAGDIDLWFGNKTQTEQANQRMEKLGLPVKRGTNGEASCLINRVLIEHHSRLIELHNPFLQKEIRQWEAGVFTNSQGKLPSEANHLLLSTHILKHLINEGIGLRQLCDIAMAFNALHSVTNKNELECICRKWHIHRWNRLLYALLIKYLGVPADLLPFSTSLCPDKLMQEIWESGNFGHGDERYGERPTGKWANKRYTLKRIFHKMHLSLGYAFDETFWWLAGLALLRFKEMIKKK</sequence>
<dbReference type="eggNOG" id="COG2244">
    <property type="taxonomic scope" value="Bacteria"/>
</dbReference>
<reference evidence="8 9" key="2">
    <citation type="journal article" date="2019" name="Nat. Microbiol.">
        <title>Genomic variation and strain-specific functional adaptation in the human gut microbiome during early life.</title>
        <authorList>
            <person name="Vatanen T."/>
            <person name="Plichta D.R."/>
            <person name="Somani J."/>
            <person name="Munch P.C."/>
            <person name="Arthur T.D."/>
            <person name="Hall A.B."/>
            <person name="Rudolf S."/>
            <person name="Oakeley E.J."/>
            <person name="Ke X."/>
            <person name="Young R.A."/>
            <person name="Haiser H.J."/>
            <person name="Kolde R."/>
            <person name="Yassour M."/>
            <person name="Luopajarvi K."/>
            <person name="Siljander H."/>
            <person name="Virtanen S.M."/>
            <person name="Ilonen J."/>
            <person name="Uibo R."/>
            <person name="Tillmann V."/>
            <person name="Mokurov S."/>
            <person name="Dorshakova N."/>
            <person name="Porter J.A."/>
            <person name="McHardy A.C."/>
            <person name="Lahdesmaki H."/>
            <person name="Vlamakis H."/>
            <person name="Huttenhower C."/>
            <person name="Knip M."/>
            <person name="Xavier R.J."/>
        </authorList>
    </citation>
    <scope>NUCLEOTIDE SEQUENCE [LARGE SCALE GENOMIC DNA]</scope>
    <source>
        <strain evidence="8 9">RJX1047</strain>
    </source>
</reference>
<dbReference type="Pfam" id="PF14907">
    <property type="entry name" value="NTP_transf_5"/>
    <property type="match status" value="1"/>
</dbReference>
<keyword evidence="2" id="KW-0808">Transferase</keyword>
<evidence type="ECO:0000313" key="12">
    <source>
        <dbReference type="Proteomes" id="UP000481616"/>
    </source>
</evidence>
<dbReference type="InterPro" id="IPR039498">
    <property type="entry name" value="NTP_transf_5"/>
</dbReference>
<evidence type="ECO:0000313" key="13">
    <source>
        <dbReference type="Proteomes" id="UP000481700"/>
    </source>
</evidence>
<dbReference type="Proteomes" id="UP000347681">
    <property type="component" value="Unassembled WGS sequence"/>
</dbReference>
<dbReference type="EMBL" id="SLTU01000001">
    <property type="protein sequence ID" value="TDA76335.1"/>
    <property type="molecule type" value="Genomic_DNA"/>
</dbReference>
<accession>A0A076IQL1</accession>
<dbReference type="Proteomes" id="UP001055104">
    <property type="component" value="Unassembled WGS sequence"/>
</dbReference>
<evidence type="ECO:0000313" key="3">
    <source>
        <dbReference type="EMBL" id="KAA5385251.1"/>
    </source>
</evidence>
<dbReference type="EMBL" id="VVZB01000002">
    <property type="protein sequence ID" value="KAA5385251.1"/>
    <property type="molecule type" value="Genomic_DNA"/>
</dbReference>
<reference evidence="1" key="4">
    <citation type="submission" date="2022-01" db="EMBL/GenBank/DDBJ databases">
        <title>Novel bile acid biosynthetic pathways are enriched in the microbiome of centenarians.</title>
        <authorList>
            <person name="Sato Y."/>
            <person name="Atarashi K."/>
            <person name="Plichta R.D."/>
            <person name="Arai Y."/>
            <person name="Sasajima S."/>
            <person name="Kearney M.S."/>
            <person name="Suda W."/>
            <person name="Takeshita K."/>
            <person name="Sasaki T."/>
            <person name="Okamoto S."/>
            <person name="Skelly N.A."/>
            <person name="Okamura Y."/>
            <person name="Vlamakis H."/>
            <person name="Li Y."/>
            <person name="Tanoue T."/>
            <person name="Takei H."/>
            <person name="Nittono H."/>
            <person name="Narushima S."/>
            <person name="Irie J."/>
            <person name="Itoh H."/>
            <person name="Moriya K."/>
            <person name="Sugiura Y."/>
            <person name="Suematsu M."/>
            <person name="Moritoki N."/>
            <person name="Shibata S."/>
            <person name="Littman R.D."/>
            <person name="Fischbach A.M."/>
            <person name="Uwamino Y."/>
            <person name="Inoue T."/>
            <person name="Honda A."/>
            <person name="Hattori M."/>
            <person name="Murai T."/>
            <person name="Xavier J.R."/>
            <person name="Hirose N."/>
            <person name="Honda K."/>
        </authorList>
    </citation>
    <scope>NUCLEOTIDE SEQUENCE</scope>
    <source>
        <strain evidence="1">CE91-St7</strain>
    </source>
</reference>
<dbReference type="Proteomes" id="UP000481700">
    <property type="component" value="Unassembled WGS sequence"/>
</dbReference>
<evidence type="ECO:0000313" key="11">
    <source>
        <dbReference type="Proteomes" id="UP000441162"/>
    </source>
</evidence>
<organism evidence="8 9">
    <name type="scientific">Phocaeicola dorei</name>
    <dbReference type="NCBI Taxonomy" id="357276"/>
    <lineage>
        <taxon>Bacteria</taxon>
        <taxon>Pseudomonadati</taxon>
        <taxon>Bacteroidota</taxon>
        <taxon>Bacteroidia</taxon>
        <taxon>Bacteroidales</taxon>
        <taxon>Bacteroidaceae</taxon>
        <taxon>Phocaeicola</taxon>
    </lineage>
</organism>
<dbReference type="Proteomes" id="UP000294527">
    <property type="component" value="Unassembled WGS sequence"/>
</dbReference>
<dbReference type="EMBL" id="VVZE01000001">
    <property type="protein sequence ID" value="KAA5388214.1"/>
    <property type="molecule type" value="Genomic_DNA"/>
</dbReference>
<dbReference type="EMBL" id="VVYY01000002">
    <property type="protein sequence ID" value="KAA5400194.1"/>
    <property type="molecule type" value="Genomic_DNA"/>
</dbReference>
<dbReference type="EMBL" id="JAHOAX010000007">
    <property type="protein sequence ID" value="MBV3123413.1"/>
    <property type="molecule type" value="Genomic_DNA"/>
</dbReference>